<feature type="binding site" evidence="5">
    <location>
        <begin position="186"/>
        <end position="189"/>
    </location>
    <ligand>
        <name>substrate</name>
    </ligand>
</feature>
<protein>
    <recommendedName>
        <fullName evidence="5">Release factor glutamine methyltransferase</fullName>
        <shortName evidence="5">RF MTase</shortName>
        <ecNumber evidence="5">2.1.1.297</ecNumber>
    </recommendedName>
    <alternativeName>
        <fullName evidence="5">N5-glutamine methyltransferase PrmC</fullName>
    </alternativeName>
    <alternativeName>
        <fullName evidence="5">Protein-(glutamine-N5) MTase PrmC</fullName>
    </alternativeName>
    <alternativeName>
        <fullName evidence="5">Protein-glutamine N-methyltransferase PrmC</fullName>
    </alternativeName>
</protein>
<comment type="function">
    <text evidence="5">Methylates the class 1 translation termination release factors RF1/PrfA and RF2/PrfB on the glutamine residue of the universally conserved GGQ motif.</text>
</comment>
<evidence type="ECO:0000256" key="5">
    <source>
        <dbReference type="HAMAP-Rule" id="MF_02126"/>
    </source>
</evidence>
<comment type="caution">
    <text evidence="8">The sequence shown here is derived from an EMBL/GenBank/DDBJ whole genome shotgun (WGS) entry which is preliminary data.</text>
</comment>
<feature type="binding site" evidence="5">
    <location>
        <position position="186"/>
    </location>
    <ligand>
        <name>S-adenosyl-L-methionine</name>
        <dbReference type="ChEBI" id="CHEBI:59789"/>
    </ligand>
</feature>
<feature type="domain" description="Release factor glutamine methyltransferase N-terminal" evidence="7">
    <location>
        <begin position="10"/>
        <end position="77"/>
    </location>
</feature>
<evidence type="ECO:0000313" key="8">
    <source>
        <dbReference type="EMBL" id="HIW72035.1"/>
    </source>
</evidence>
<dbReference type="InterPro" id="IPR002052">
    <property type="entry name" value="DNA_methylase_N6_adenine_CS"/>
</dbReference>
<dbReference type="NCBIfam" id="TIGR03534">
    <property type="entry name" value="RF_mod_PrmC"/>
    <property type="match status" value="1"/>
</dbReference>
<accession>A0A9D1QRA1</accession>
<dbReference type="InterPro" id="IPR040758">
    <property type="entry name" value="PrmC_N"/>
</dbReference>
<dbReference type="EMBL" id="DXGJ01000041">
    <property type="protein sequence ID" value="HIW72035.1"/>
    <property type="molecule type" value="Genomic_DNA"/>
</dbReference>
<dbReference type="InterPro" id="IPR029063">
    <property type="entry name" value="SAM-dependent_MTases_sf"/>
</dbReference>
<dbReference type="InterPro" id="IPR007848">
    <property type="entry name" value="Small_mtfrase_dom"/>
</dbReference>
<dbReference type="GO" id="GO:0032259">
    <property type="term" value="P:methylation"/>
    <property type="evidence" value="ECO:0007669"/>
    <property type="project" value="UniProtKB-KW"/>
</dbReference>
<reference evidence="8" key="2">
    <citation type="submission" date="2021-04" db="EMBL/GenBank/DDBJ databases">
        <authorList>
            <person name="Gilroy R."/>
        </authorList>
    </citation>
    <scope>NUCLEOTIDE SEQUENCE</scope>
    <source>
        <strain evidence="8">CHK173-259</strain>
    </source>
</reference>
<dbReference type="HAMAP" id="MF_02126">
    <property type="entry name" value="RF_methyltr_PrmC"/>
    <property type="match status" value="1"/>
</dbReference>
<dbReference type="SUPFAM" id="SSF53335">
    <property type="entry name" value="S-adenosyl-L-methionine-dependent methyltransferases"/>
    <property type="match status" value="1"/>
</dbReference>
<gene>
    <name evidence="5 8" type="primary">prmC</name>
    <name evidence="8" type="ORF">H9875_05330</name>
</gene>
<name>A0A9D1QRA1_9LACO</name>
<evidence type="ECO:0000313" key="9">
    <source>
        <dbReference type="Proteomes" id="UP000886822"/>
    </source>
</evidence>
<dbReference type="GO" id="GO:0102559">
    <property type="term" value="F:peptide chain release factor N(5)-glutamine methyltransferase activity"/>
    <property type="evidence" value="ECO:0007669"/>
    <property type="project" value="UniProtKB-EC"/>
</dbReference>
<keyword evidence="3 5" id="KW-0949">S-adenosyl-L-methionine</keyword>
<keyword evidence="1 5" id="KW-0489">Methyltransferase</keyword>
<dbReference type="Proteomes" id="UP000886822">
    <property type="component" value="Unassembled WGS sequence"/>
</dbReference>
<dbReference type="PANTHER" id="PTHR18895">
    <property type="entry name" value="HEMK METHYLTRANSFERASE"/>
    <property type="match status" value="1"/>
</dbReference>
<dbReference type="EC" id="2.1.1.297" evidence="5"/>
<dbReference type="InterPro" id="IPR019874">
    <property type="entry name" value="RF_methyltr_PrmC"/>
</dbReference>
<dbReference type="InterPro" id="IPR004556">
    <property type="entry name" value="HemK-like"/>
</dbReference>
<dbReference type="PANTHER" id="PTHR18895:SF74">
    <property type="entry name" value="MTRF1L RELEASE FACTOR GLUTAMINE METHYLTRANSFERASE"/>
    <property type="match status" value="1"/>
</dbReference>
<reference evidence="8" key="1">
    <citation type="journal article" date="2021" name="PeerJ">
        <title>Extensive microbial diversity within the chicken gut microbiome revealed by metagenomics and culture.</title>
        <authorList>
            <person name="Gilroy R."/>
            <person name="Ravi A."/>
            <person name="Getino M."/>
            <person name="Pursley I."/>
            <person name="Horton D.L."/>
            <person name="Alikhan N.F."/>
            <person name="Baker D."/>
            <person name="Gharbi K."/>
            <person name="Hall N."/>
            <person name="Watson M."/>
            <person name="Adriaenssens E.M."/>
            <person name="Foster-Nyarko E."/>
            <person name="Jarju S."/>
            <person name="Secka A."/>
            <person name="Antonio M."/>
            <person name="Oren A."/>
            <person name="Chaudhuri R.R."/>
            <person name="La Ragione R."/>
            <person name="Hildebrand F."/>
            <person name="Pallen M.J."/>
        </authorList>
    </citation>
    <scope>NUCLEOTIDE SEQUENCE</scope>
    <source>
        <strain evidence="8">CHK173-259</strain>
    </source>
</reference>
<evidence type="ECO:0000259" key="7">
    <source>
        <dbReference type="Pfam" id="PF17827"/>
    </source>
</evidence>
<feature type="binding site" evidence="5">
    <location>
        <position position="144"/>
    </location>
    <ligand>
        <name>S-adenosyl-L-methionine</name>
        <dbReference type="ChEBI" id="CHEBI:59789"/>
    </ligand>
</feature>
<evidence type="ECO:0000256" key="1">
    <source>
        <dbReference type="ARBA" id="ARBA00022603"/>
    </source>
</evidence>
<dbReference type="Gene3D" id="3.40.50.150">
    <property type="entry name" value="Vaccinia Virus protein VP39"/>
    <property type="match status" value="1"/>
</dbReference>
<keyword evidence="2 5" id="KW-0808">Transferase</keyword>
<feature type="domain" description="Methyltransferase small" evidence="6">
    <location>
        <begin position="106"/>
        <end position="194"/>
    </location>
</feature>
<comment type="catalytic activity">
    <reaction evidence="4 5">
        <text>L-glutaminyl-[peptide chain release factor] + S-adenosyl-L-methionine = N(5)-methyl-L-glutaminyl-[peptide chain release factor] + S-adenosyl-L-homocysteine + H(+)</text>
        <dbReference type="Rhea" id="RHEA:42896"/>
        <dbReference type="Rhea" id="RHEA-COMP:10271"/>
        <dbReference type="Rhea" id="RHEA-COMP:10272"/>
        <dbReference type="ChEBI" id="CHEBI:15378"/>
        <dbReference type="ChEBI" id="CHEBI:30011"/>
        <dbReference type="ChEBI" id="CHEBI:57856"/>
        <dbReference type="ChEBI" id="CHEBI:59789"/>
        <dbReference type="ChEBI" id="CHEBI:61891"/>
        <dbReference type="EC" id="2.1.1.297"/>
    </reaction>
</comment>
<evidence type="ECO:0000256" key="2">
    <source>
        <dbReference type="ARBA" id="ARBA00022679"/>
    </source>
</evidence>
<dbReference type="NCBIfam" id="TIGR00536">
    <property type="entry name" value="hemK_fam"/>
    <property type="match status" value="1"/>
</dbReference>
<feature type="binding site" evidence="5">
    <location>
        <begin position="121"/>
        <end position="125"/>
    </location>
    <ligand>
        <name>S-adenosyl-L-methionine</name>
        <dbReference type="ChEBI" id="CHEBI:59789"/>
    </ligand>
</feature>
<comment type="similarity">
    <text evidence="5">Belongs to the protein N5-glutamine methyltransferase family. PrmC subfamily.</text>
</comment>
<dbReference type="CDD" id="cd02440">
    <property type="entry name" value="AdoMet_MTases"/>
    <property type="match status" value="1"/>
</dbReference>
<evidence type="ECO:0000259" key="6">
    <source>
        <dbReference type="Pfam" id="PF05175"/>
    </source>
</evidence>
<dbReference type="Pfam" id="PF05175">
    <property type="entry name" value="MTS"/>
    <property type="match status" value="1"/>
</dbReference>
<dbReference type="InterPro" id="IPR050320">
    <property type="entry name" value="N5-glutamine_MTase"/>
</dbReference>
<sequence length="280" mass="30776">MANSQTVFAVLRTAQDRLAAANQETAAAQFLLMMGQHWSFTQLVQHYRDTWPAPQVQAYLSQVDRVCQGEPAQYVLGRAPFYGRDFEVTPATLIPREETEELVEWVLSSLPPTEQRVIDVGTGSGAIGVTLQVERPAWTVVATDISAEAVAVAQRNAQQLAPAVQFTVGDLLAPVAGQRFDAIVSNPPYIDRTEMPVMDASVRRYEPVGALYAADHGLAFYRRFAGLLADYLQPNGQFFAEIGYHQGPAVQQLFAAALPQATVTVKQDMSGHDRMVRVQL</sequence>
<comment type="caution">
    <text evidence="5">Lacks conserved residue(s) required for the propagation of feature annotation.</text>
</comment>
<evidence type="ECO:0000256" key="3">
    <source>
        <dbReference type="ARBA" id="ARBA00022691"/>
    </source>
</evidence>
<proteinExistence type="inferred from homology"/>
<dbReference type="PROSITE" id="PS00092">
    <property type="entry name" value="N6_MTASE"/>
    <property type="match status" value="1"/>
</dbReference>
<dbReference type="Gene3D" id="1.10.8.10">
    <property type="entry name" value="DNA helicase RuvA subunit, C-terminal domain"/>
    <property type="match status" value="1"/>
</dbReference>
<dbReference type="AlphaFoldDB" id="A0A9D1QRA1"/>
<dbReference type="GO" id="GO:0003676">
    <property type="term" value="F:nucleic acid binding"/>
    <property type="evidence" value="ECO:0007669"/>
    <property type="project" value="InterPro"/>
</dbReference>
<organism evidence="8 9">
    <name type="scientific">Candidatus Levilactobacillus faecigallinarum</name>
    <dbReference type="NCBI Taxonomy" id="2838638"/>
    <lineage>
        <taxon>Bacteria</taxon>
        <taxon>Bacillati</taxon>
        <taxon>Bacillota</taxon>
        <taxon>Bacilli</taxon>
        <taxon>Lactobacillales</taxon>
        <taxon>Lactobacillaceae</taxon>
        <taxon>Levilactobacillus</taxon>
    </lineage>
</organism>
<evidence type="ECO:0000256" key="4">
    <source>
        <dbReference type="ARBA" id="ARBA00048391"/>
    </source>
</evidence>
<dbReference type="Pfam" id="PF17827">
    <property type="entry name" value="PrmC_N"/>
    <property type="match status" value="1"/>
</dbReference>